<dbReference type="AlphaFoldDB" id="A0A6G0VY97"/>
<accession>A0A6G0VY97</accession>
<organism evidence="1 2">
    <name type="scientific">Aphis craccivora</name>
    <name type="common">Cowpea aphid</name>
    <dbReference type="NCBI Taxonomy" id="307492"/>
    <lineage>
        <taxon>Eukaryota</taxon>
        <taxon>Metazoa</taxon>
        <taxon>Ecdysozoa</taxon>
        <taxon>Arthropoda</taxon>
        <taxon>Hexapoda</taxon>
        <taxon>Insecta</taxon>
        <taxon>Pterygota</taxon>
        <taxon>Neoptera</taxon>
        <taxon>Paraneoptera</taxon>
        <taxon>Hemiptera</taxon>
        <taxon>Sternorrhyncha</taxon>
        <taxon>Aphidomorpha</taxon>
        <taxon>Aphidoidea</taxon>
        <taxon>Aphididae</taxon>
        <taxon>Aphidini</taxon>
        <taxon>Aphis</taxon>
        <taxon>Aphis</taxon>
    </lineage>
</organism>
<protein>
    <submittedName>
        <fullName evidence="1">Zinc finger MYM-type protein 1-like isoform X1</fullName>
    </submittedName>
</protein>
<gene>
    <name evidence="1" type="ORF">FWK35_00030341</name>
</gene>
<evidence type="ECO:0000313" key="2">
    <source>
        <dbReference type="Proteomes" id="UP000478052"/>
    </source>
</evidence>
<dbReference type="OrthoDB" id="8196265at2759"/>
<proteinExistence type="predicted"/>
<dbReference type="EMBL" id="VUJU01010536">
    <property type="protein sequence ID" value="KAF0713903.1"/>
    <property type="molecule type" value="Genomic_DNA"/>
</dbReference>
<name>A0A6G0VY97_APHCR</name>
<keyword evidence="2" id="KW-1185">Reference proteome</keyword>
<reference evidence="1 2" key="1">
    <citation type="submission" date="2019-08" db="EMBL/GenBank/DDBJ databases">
        <title>Whole genome of Aphis craccivora.</title>
        <authorList>
            <person name="Voronova N.V."/>
            <person name="Shulinski R.S."/>
            <person name="Bandarenka Y.V."/>
            <person name="Zhorov D.G."/>
            <person name="Warner D."/>
        </authorList>
    </citation>
    <scope>NUCLEOTIDE SEQUENCE [LARGE SCALE GENOMIC DNA]</scope>
    <source>
        <strain evidence="1">180601</strain>
        <tissue evidence="1">Whole Body</tissue>
    </source>
</reference>
<sequence>MTIIITYSKTSKFKIKKNKKTFRYFNSSYYYDSNKWLSGCEKSQKLFCWLCILFSRKSNVWSKFGFDDLNNYYNLKHRHETNRIVPMF</sequence>
<comment type="caution">
    <text evidence="1">The sequence shown here is derived from an EMBL/GenBank/DDBJ whole genome shotgun (WGS) entry which is preliminary data.</text>
</comment>
<evidence type="ECO:0000313" key="1">
    <source>
        <dbReference type="EMBL" id="KAF0713903.1"/>
    </source>
</evidence>
<dbReference type="Proteomes" id="UP000478052">
    <property type="component" value="Unassembled WGS sequence"/>
</dbReference>